<reference evidence="3" key="1">
    <citation type="submission" date="2017-01" db="EMBL/GenBank/DDBJ databases">
        <title>Comparative genomics of anhydrobiosis in the tardigrade Hypsibius dujardini.</title>
        <authorList>
            <person name="Yoshida Y."/>
            <person name="Koutsovoulos G."/>
            <person name="Laetsch D."/>
            <person name="Stevens L."/>
            <person name="Kumar S."/>
            <person name="Horikawa D."/>
            <person name="Ishino K."/>
            <person name="Komine S."/>
            <person name="Tomita M."/>
            <person name="Blaxter M."/>
            <person name="Arakawa K."/>
        </authorList>
    </citation>
    <scope>NUCLEOTIDE SEQUENCE [LARGE SCALE GENOMIC DNA]</scope>
    <source>
        <strain evidence="3">Z151</strain>
    </source>
</reference>
<proteinExistence type="predicted"/>
<comment type="caution">
    <text evidence="2">The sequence shown here is derived from an EMBL/GenBank/DDBJ whole genome shotgun (WGS) entry which is preliminary data.</text>
</comment>
<protein>
    <submittedName>
        <fullName evidence="2">Uncharacterized protein</fullName>
    </submittedName>
</protein>
<evidence type="ECO:0000256" key="1">
    <source>
        <dbReference type="SAM" id="MobiDB-lite"/>
    </source>
</evidence>
<sequence length="94" mass="10420">MSLSDNNQCKKQNGSRLQQQRKLKPDVGAAYFTLKSIITHFYSSSFEAHTGMQVGRNYKPRLFIQCSSCGVDLGQPQPFPTANLTVSYLEGGMA</sequence>
<keyword evidence="3" id="KW-1185">Reference proteome</keyword>
<dbReference type="EMBL" id="MTYJ01000012">
    <property type="protein sequence ID" value="OQV23279.1"/>
    <property type="molecule type" value="Genomic_DNA"/>
</dbReference>
<dbReference type="AlphaFoldDB" id="A0A1W0X6W4"/>
<feature type="region of interest" description="Disordered" evidence="1">
    <location>
        <begin position="1"/>
        <end position="23"/>
    </location>
</feature>
<feature type="compositionally biased region" description="Polar residues" evidence="1">
    <location>
        <begin position="1"/>
        <end position="20"/>
    </location>
</feature>
<name>A0A1W0X6W4_HYPEX</name>
<evidence type="ECO:0000313" key="3">
    <source>
        <dbReference type="Proteomes" id="UP000192578"/>
    </source>
</evidence>
<accession>A0A1W0X6W4</accession>
<dbReference type="Proteomes" id="UP000192578">
    <property type="component" value="Unassembled WGS sequence"/>
</dbReference>
<gene>
    <name evidence="2" type="ORF">BV898_02730</name>
</gene>
<evidence type="ECO:0000313" key="2">
    <source>
        <dbReference type="EMBL" id="OQV23279.1"/>
    </source>
</evidence>
<organism evidence="2 3">
    <name type="scientific">Hypsibius exemplaris</name>
    <name type="common">Freshwater tardigrade</name>
    <dbReference type="NCBI Taxonomy" id="2072580"/>
    <lineage>
        <taxon>Eukaryota</taxon>
        <taxon>Metazoa</taxon>
        <taxon>Ecdysozoa</taxon>
        <taxon>Tardigrada</taxon>
        <taxon>Eutardigrada</taxon>
        <taxon>Parachela</taxon>
        <taxon>Hypsibioidea</taxon>
        <taxon>Hypsibiidae</taxon>
        <taxon>Hypsibius</taxon>
    </lineage>
</organism>